<dbReference type="InterPro" id="IPR002053">
    <property type="entry name" value="Glyco_hydro_25"/>
</dbReference>
<comment type="caution">
    <text evidence="4">The sequence shown here is derived from an EMBL/GenBank/DDBJ whole genome shotgun (WGS) entry which is preliminary data.</text>
</comment>
<dbReference type="GO" id="GO:0016998">
    <property type="term" value="P:cell wall macromolecule catabolic process"/>
    <property type="evidence" value="ECO:0007669"/>
    <property type="project" value="InterPro"/>
</dbReference>
<dbReference type="PANTHER" id="PTHR34135:SF2">
    <property type="entry name" value="LYSOZYME"/>
    <property type="match status" value="1"/>
</dbReference>
<dbReference type="SMART" id="SM00641">
    <property type="entry name" value="Glyco_25"/>
    <property type="match status" value="1"/>
</dbReference>
<evidence type="ECO:0000313" key="5">
    <source>
        <dbReference type="Proteomes" id="UP000050969"/>
    </source>
</evidence>
<dbReference type="InterPro" id="IPR017853">
    <property type="entry name" value="GH"/>
</dbReference>
<keyword evidence="2" id="KW-0378">Hydrolase</keyword>
<dbReference type="PATRIC" id="fig|1293598.4.peg.2146"/>
<keyword evidence="3" id="KW-0326">Glycosidase</keyword>
<dbReference type="Pfam" id="PF01183">
    <property type="entry name" value="Glyco_hydro_25"/>
    <property type="match status" value="1"/>
</dbReference>
<keyword evidence="5" id="KW-1185">Reference proteome</keyword>
<name>A0A0R2MW64_9LACO</name>
<dbReference type="EMBL" id="JQCE01000057">
    <property type="protein sequence ID" value="KRO16061.1"/>
    <property type="molecule type" value="Genomic_DNA"/>
</dbReference>
<dbReference type="SUPFAM" id="SSF51445">
    <property type="entry name" value="(Trans)glycosidases"/>
    <property type="match status" value="1"/>
</dbReference>
<dbReference type="GO" id="GO:0003796">
    <property type="term" value="F:lysozyme activity"/>
    <property type="evidence" value="ECO:0007669"/>
    <property type="project" value="InterPro"/>
</dbReference>
<dbReference type="PANTHER" id="PTHR34135">
    <property type="entry name" value="LYSOZYME"/>
    <property type="match status" value="1"/>
</dbReference>
<proteinExistence type="inferred from homology"/>
<accession>A0A0R2MW64</accession>
<dbReference type="InterPro" id="IPR018077">
    <property type="entry name" value="Glyco_hydro_fam25_subgr"/>
</dbReference>
<evidence type="ECO:0000256" key="1">
    <source>
        <dbReference type="ARBA" id="ARBA00010646"/>
    </source>
</evidence>
<sequence length="221" mass="25074">MLIAGAWLWLNRNPRPDAKTYPVLGVMLDQTDGIQDFPTLQKNHVQFVYLKATEGASYFDDEFATNYDRVNGSGIRVGVYHFFSFDSTAEAQFNQFNRQVGSDLGDLPIGIYLEYYSQYTDTPPSKAQFQTRLEALIQLIHTRLGREVMLMGTPTILERVATISPKSPRWVVSNTAPKHATFWQYRDSAILPGDDSKKFYQPAVFNGSSAQFQAQSNKIVR</sequence>
<dbReference type="STRING" id="1293598.IV56_GL002060"/>
<dbReference type="Gene3D" id="3.20.20.80">
    <property type="entry name" value="Glycosidases"/>
    <property type="match status" value="1"/>
</dbReference>
<evidence type="ECO:0000256" key="3">
    <source>
        <dbReference type="ARBA" id="ARBA00023295"/>
    </source>
</evidence>
<evidence type="ECO:0000256" key="2">
    <source>
        <dbReference type="ARBA" id="ARBA00022801"/>
    </source>
</evidence>
<protein>
    <submittedName>
        <fullName evidence="4">Lysozyme</fullName>
    </submittedName>
</protein>
<dbReference type="AlphaFoldDB" id="A0A0R2MW64"/>
<organism evidence="4 5">
    <name type="scientific">Lacticaseibacillus saniviri JCM 17471 = DSM 24301</name>
    <dbReference type="NCBI Taxonomy" id="1293598"/>
    <lineage>
        <taxon>Bacteria</taxon>
        <taxon>Bacillati</taxon>
        <taxon>Bacillota</taxon>
        <taxon>Bacilli</taxon>
        <taxon>Lactobacillales</taxon>
        <taxon>Lactobacillaceae</taxon>
        <taxon>Lacticaseibacillus</taxon>
    </lineage>
</organism>
<dbReference type="Proteomes" id="UP000050969">
    <property type="component" value="Unassembled WGS sequence"/>
</dbReference>
<comment type="similarity">
    <text evidence="1">Belongs to the glycosyl hydrolase 25 family.</text>
</comment>
<reference evidence="4 5" key="1">
    <citation type="journal article" date="2015" name="Genome Announc.">
        <title>Expanding the biotechnology potential of lactobacilli through comparative genomics of 213 strains and associated genera.</title>
        <authorList>
            <person name="Sun Z."/>
            <person name="Harris H.M."/>
            <person name="McCann A."/>
            <person name="Guo C."/>
            <person name="Argimon S."/>
            <person name="Zhang W."/>
            <person name="Yang X."/>
            <person name="Jeffery I.B."/>
            <person name="Cooney J.C."/>
            <person name="Kagawa T.F."/>
            <person name="Liu W."/>
            <person name="Song Y."/>
            <person name="Salvetti E."/>
            <person name="Wrobel A."/>
            <person name="Rasinkangas P."/>
            <person name="Parkhill J."/>
            <person name="Rea M.C."/>
            <person name="O'Sullivan O."/>
            <person name="Ritari J."/>
            <person name="Douillard F.P."/>
            <person name="Paul Ross R."/>
            <person name="Yang R."/>
            <person name="Briner A.E."/>
            <person name="Felis G.E."/>
            <person name="de Vos W.M."/>
            <person name="Barrangou R."/>
            <person name="Klaenhammer T.R."/>
            <person name="Caufield P.W."/>
            <person name="Cui Y."/>
            <person name="Zhang H."/>
            <person name="O'Toole P.W."/>
        </authorList>
    </citation>
    <scope>NUCLEOTIDE SEQUENCE [LARGE SCALE GENOMIC DNA]</scope>
    <source>
        <strain evidence="4 5">DSM 24301</strain>
    </source>
</reference>
<gene>
    <name evidence="4" type="ORF">IV56_GL002060</name>
</gene>
<evidence type="ECO:0000313" key="4">
    <source>
        <dbReference type="EMBL" id="KRO16061.1"/>
    </source>
</evidence>
<dbReference type="PROSITE" id="PS51904">
    <property type="entry name" value="GLYCOSYL_HYDROL_F25_2"/>
    <property type="match status" value="1"/>
</dbReference>
<dbReference type="GO" id="GO:0009253">
    <property type="term" value="P:peptidoglycan catabolic process"/>
    <property type="evidence" value="ECO:0007669"/>
    <property type="project" value="InterPro"/>
</dbReference>
<dbReference type="GO" id="GO:0016052">
    <property type="term" value="P:carbohydrate catabolic process"/>
    <property type="evidence" value="ECO:0007669"/>
    <property type="project" value="TreeGrafter"/>
</dbReference>